<keyword evidence="1" id="KW-0472">Membrane</keyword>
<name>A0A382I0Z0_9ZZZZ</name>
<keyword evidence="1" id="KW-0812">Transmembrane</keyword>
<evidence type="ECO:0000256" key="1">
    <source>
        <dbReference type="SAM" id="Phobius"/>
    </source>
</evidence>
<proteinExistence type="predicted"/>
<keyword evidence="1" id="KW-1133">Transmembrane helix</keyword>
<gene>
    <name evidence="3" type="ORF">METZ01_LOCUS245843</name>
</gene>
<evidence type="ECO:0000259" key="2">
    <source>
        <dbReference type="Pfam" id="PF09834"/>
    </source>
</evidence>
<dbReference type="Pfam" id="PF09834">
    <property type="entry name" value="DUF2061"/>
    <property type="match status" value="1"/>
</dbReference>
<accession>A0A382I0Z0</accession>
<dbReference type="EMBL" id="UINC01064377">
    <property type="protein sequence ID" value="SVB92989.1"/>
    <property type="molecule type" value="Genomic_DNA"/>
</dbReference>
<evidence type="ECO:0000313" key="3">
    <source>
        <dbReference type="EMBL" id="SVB92989.1"/>
    </source>
</evidence>
<feature type="transmembrane region" description="Helical" evidence="1">
    <location>
        <begin position="21"/>
        <end position="45"/>
    </location>
</feature>
<protein>
    <recommendedName>
        <fullName evidence="2">DUF2061 domain-containing protein</fullName>
    </recommendedName>
</protein>
<feature type="domain" description="DUF2061" evidence="2">
    <location>
        <begin position="13"/>
        <end position="62"/>
    </location>
</feature>
<dbReference type="InterPro" id="IPR018638">
    <property type="entry name" value="DUF2061_membrane"/>
</dbReference>
<reference evidence="3" key="1">
    <citation type="submission" date="2018-05" db="EMBL/GenBank/DDBJ databases">
        <authorList>
            <person name="Lanie J.A."/>
            <person name="Ng W.-L."/>
            <person name="Kazmierczak K.M."/>
            <person name="Andrzejewski T.M."/>
            <person name="Davidsen T.M."/>
            <person name="Wayne K.J."/>
            <person name="Tettelin H."/>
            <person name="Glass J.I."/>
            <person name="Rusch D."/>
            <person name="Podicherti R."/>
            <person name="Tsui H.-C.T."/>
            <person name="Winkler M.E."/>
        </authorList>
    </citation>
    <scope>NUCLEOTIDE SEQUENCE</scope>
</reference>
<dbReference type="AlphaFoldDB" id="A0A382I0Z0"/>
<sequence length="69" mass="7848">MSMIENKSRSVGKSISWRILASCDTILISYLITGSIAIAASIGSIEVLTKMFLYYFHERVWDRISFGRN</sequence>
<organism evidence="3">
    <name type="scientific">marine metagenome</name>
    <dbReference type="NCBI Taxonomy" id="408172"/>
    <lineage>
        <taxon>unclassified sequences</taxon>
        <taxon>metagenomes</taxon>
        <taxon>ecological metagenomes</taxon>
    </lineage>
</organism>